<dbReference type="WBParaSite" id="SMUV_0000768001-mRNA-1">
    <property type="protein sequence ID" value="SMUV_0000768001-mRNA-1"/>
    <property type="gene ID" value="SMUV_0000768001"/>
</dbReference>
<dbReference type="Gene3D" id="3.40.50.150">
    <property type="entry name" value="Vaccinia Virus protein VP39"/>
    <property type="match status" value="1"/>
</dbReference>
<sequence>IQIFLRKYFACATINRAILDDVVQLCTNYELQLLLVNNVINSPVWKAFDAKPQCHIKILKYLIEQLEERKVEICSELYDRLIQLLTTQNLEFCHRIYLNRNFDKYIVIKEKVQQLSNGTTGLSCWQASCHLAHYLLGLGAELLDGRDVIELGAGCGLAGIAAAASARAHSVTLTDCNDEVLELIHSNFNNNFTEVIYLFDLSFIYVMFDPELAKPLAFIIRDILARSADIDAECVLAAPFIHLEQNHLAVTETFLFDDDCFTFSSGRVARDVSNFLFSSPLALPTVFHRIKYKE</sequence>
<dbReference type="InterPro" id="IPR019410">
    <property type="entry name" value="Methyltransf_16"/>
</dbReference>
<protein>
    <submittedName>
        <fullName evidence="2">FAM86 domain-containing protein</fullName>
    </submittedName>
</protein>
<evidence type="ECO:0000313" key="2">
    <source>
        <dbReference type="WBParaSite" id="SMUV_0000768001-mRNA-1"/>
    </source>
</evidence>
<organism evidence="1 2">
    <name type="scientific">Syphacia muris</name>
    <dbReference type="NCBI Taxonomy" id="451379"/>
    <lineage>
        <taxon>Eukaryota</taxon>
        <taxon>Metazoa</taxon>
        <taxon>Ecdysozoa</taxon>
        <taxon>Nematoda</taxon>
        <taxon>Chromadorea</taxon>
        <taxon>Rhabditida</taxon>
        <taxon>Spirurina</taxon>
        <taxon>Oxyuridomorpha</taxon>
        <taxon>Oxyuroidea</taxon>
        <taxon>Oxyuridae</taxon>
        <taxon>Syphacia</taxon>
    </lineage>
</organism>
<dbReference type="SUPFAM" id="SSF53335">
    <property type="entry name" value="S-adenosyl-L-methionine-dependent methyltransferases"/>
    <property type="match status" value="1"/>
</dbReference>
<dbReference type="AlphaFoldDB" id="A0A0N5ASC1"/>
<evidence type="ECO:0000313" key="1">
    <source>
        <dbReference type="Proteomes" id="UP000046393"/>
    </source>
</evidence>
<dbReference type="GO" id="GO:0032991">
    <property type="term" value="C:protein-containing complex"/>
    <property type="evidence" value="ECO:0007669"/>
    <property type="project" value="TreeGrafter"/>
</dbReference>
<proteinExistence type="predicted"/>
<dbReference type="Proteomes" id="UP000046393">
    <property type="component" value="Unplaced"/>
</dbReference>
<keyword evidence="1" id="KW-1185">Reference proteome</keyword>
<reference evidence="2" key="1">
    <citation type="submission" date="2017-02" db="UniProtKB">
        <authorList>
            <consortium name="WormBaseParasite"/>
        </authorList>
    </citation>
    <scope>IDENTIFICATION</scope>
</reference>
<dbReference type="InterPro" id="IPR029063">
    <property type="entry name" value="SAM-dependent_MTases_sf"/>
</dbReference>
<accession>A0A0N5ASC1</accession>
<name>A0A0N5ASC1_9BILA</name>
<dbReference type="PANTHER" id="PTHR14614">
    <property type="entry name" value="HEPATOCELLULAR CARCINOMA-ASSOCIATED ANTIGEN"/>
    <property type="match status" value="1"/>
</dbReference>
<dbReference type="STRING" id="451379.A0A0N5ASC1"/>
<dbReference type="Pfam" id="PF10294">
    <property type="entry name" value="Methyltransf_16"/>
    <property type="match status" value="1"/>
</dbReference>
<dbReference type="PANTHER" id="PTHR14614:SF130">
    <property type="entry name" value="PROTEIN-LYSINE N-METHYLTRANSFERASE EEF2KMT"/>
    <property type="match status" value="1"/>
</dbReference>